<dbReference type="InterPro" id="IPR015943">
    <property type="entry name" value="WD40/YVTN_repeat-like_dom_sf"/>
</dbReference>
<evidence type="ECO:0000313" key="3">
    <source>
        <dbReference type="Proteomes" id="UP000462055"/>
    </source>
</evidence>
<evidence type="ECO:0000256" key="1">
    <source>
        <dbReference type="SAM" id="MobiDB-lite"/>
    </source>
</evidence>
<gene>
    <name evidence="2" type="ORF">F8568_032395</name>
</gene>
<dbReference type="Proteomes" id="UP000462055">
    <property type="component" value="Unassembled WGS sequence"/>
</dbReference>
<accession>A0A6I4MRR2</accession>
<dbReference type="AlphaFoldDB" id="A0A6I4MRR2"/>
<reference evidence="2" key="1">
    <citation type="submission" date="2019-12" db="EMBL/GenBank/DDBJ databases">
        <title>Actinomadura physcomitrii sp. nov., a novel actinomycete isolated from moss [Physcomitrium sphaericum (Ludw) Fuernr].</title>
        <authorList>
            <person name="Zhuang X."/>
        </authorList>
    </citation>
    <scope>NUCLEOTIDE SEQUENCE [LARGE SCALE GENOMIC DNA]</scope>
    <source>
        <strain evidence="2">LD22</strain>
    </source>
</reference>
<comment type="caution">
    <text evidence="2">The sequence shown here is derived from an EMBL/GenBank/DDBJ whole genome shotgun (WGS) entry which is preliminary data.</text>
</comment>
<proteinExistence type="predicted"/>
<dbReference type="RefSeq" id="WP_151597488.1">
    <property type="nucleotide sequence ID" value="NZ_WBMS02000032.1"/>
</dbReference>
<organism evidence="2 3">
    <name type="scientific">Actinomadura physcomitrii</name>
    <dbReference type="NCBI Taxonomy" id="2650748"/>
    <lineage>
        <taxon>Bacteria</taxon>
        <taxon>Bacillati</taxon>
        <taxon>Actinomycetota</taxon>
        <taxon>Actinomycetes</taxon>
        <taxon>Streptosporangiales</taxon>
        <taxon>Thermomonosporaceae</taxon>
        <taxon>Actinomadura</taxon>
    </lineage>
</organism>
<feature type="region of interest" description="Disordered" evidence="1">
    <location>
        <begin position="139"/>
        <end position="161"/>
    </location>
</feature>
<evidence type="ECO:0008006" key="4">
    <source>
        <dbReference type="Google" id="ProtNLM"/>
    </source>
</evidence>
<dbReference type="Gene3D" id="2.130.10.10">
    <property type="entry name" value="YVTN repeat-like/Quinoprotein amine dehydrogenase"/>
    <property type="match status" value="1"/>
</dbReference>
<keyword evidence="3" id="KW-1185">Reference proteome</keyword>
<evidence type="ECO:0000313" key="2">
    <source>
        <dbReference type="EMBL" id="MWA04986.1"/>
    </source>
</evidence>
<dbReference type="SUPFAM" id="SSF69322">
    <property type="entry name" value="Tricorn protease domain 2"/>
    <property type="match status" value="1"/>
</dbReference>
<sequence length="359" mass="38342">MPELHPVLTSRVPSNKAVLDFDLAMMAGRPLVVCTHDVSRRACTWDPATDQWTEYQLDNPWLEDSEGDYTELTALGAAVVNGRIVVGGGGDHQGFAQWDLETGKVLSGAEPSSVSSVRAVALSGRTLFVLGFGAPGLEVHSPAKNDSPQTDDLGAREPGDDDSVEGLIWLTDELESCGSIAAGTVWGRSVIAANGVQGGIAVWDFDQDEPILELDAPDDSEDEFNHFALATVQDRAFLLAAGERVLGVCDVSDPDAPAWAEPITVPGGDIECFDAGVVNGCVVAGTGGADGTFCLWDIADRRLLAEPNTMHRREEPDFPSEVCAVRFTQLDARPVAITAGRDRTVRVWDFPEIGSNEHS</sequence>
<name>A0A6I4MRR2_9ACTN</name>
<dbReference type="Gene3D" id="2.120.10.80">
    <property type="entry name" value="Kelch-type beta propeller"/>
    <property type="match status" value="1"/>
</dbReference>
<dbReference type="EMBL" id="WBMS02000032">
    <property type="protein sequence ID" value="MWA04986.1"/>
    <property type="molecule type" value="Genomic_DNA"/>
</dbReference>
<protein>
    <recommendedName>
        <fullName evidence="4">WD40 repeat domain-containing protein</fullName>
    </recommendedName>
</protein>
<dbReference type="InterPro" id="IPR015915">
    <property type="entry name" value="Kelch-typ_b-propeller"/>
</dbReference>